<dbReference type="SUPFAM" id="SSF103473">
    <property type="entry name" value="MFS general substrate transporter"/>
    <property type="match status" value="2"/>
</dbReference>
<keyword evidence="4 5" id="KW-0472">Membrane</keyword>
<dbReference type="GO" id="GO:0022857">
    <property type="term" value="F:transmembrane transporter activity"/>
    <property type="evidence" value="ECO:0007669"/>
    <property type="project" value="InterPro"/>
</dbReference>
<evidence type="ECO:0000313" key="8">
    <source>
        <dbReference type="Proteomes" id="UP000244855"/>
    </source>
</evidence>
<evidence type="ECO:0000256" key="1">
    <source>
        <dbReference type="ARBA" id="ARBA00004141"/>
    </source>
</evidence>
<keyword evidence="2 5" id="KW-0812">Transmembrane</keyword>
<proteinExistence type="predicted"/>
<evidence type="ECO:0000256" key="3">
    <source>
        <dbReference type="ARBA" id="ARBA00022989"/>
    </source>
</evidence>
<feature type="transmembrane region" description="Helical" evidence="5">
    <location>
        <begin position="522"/>
        <end position="542"/>
    </location>
</feature>
<gene>
    <name evidence="7" type="ORF">DM02DRAFT_611018</name>
</gene>
<dbReference type="PROSITE" id="PS50850">
    <property type="entry name" value="MFS"/>
    <property type="match status" value="1"/>
</dbReference>
<evidence type="ECO:0000256" key="5">
    <source>
        <dbReference type="SAM" id="Phobius"/>
    </source>
</evidence>
<sequence length="549" mass="58955">MNDMVHARVESDKIALGPMSSSKSDAEDADRPEIHYLTGIRFHLIVAAIAISLFLTNLEIPVVTTALISITDDLGGLDHSAWVVSAYLLGYVGFLIIFAKLSDIFGRKLLFCIALLIFTIFSAACGAAQNITQLIVFRAFQGMGGGGCFSVPTAICLELVPKDKYAALTSFISLVFSSSMIAGPIVGGAIANNTTWRWVFLLNVPAAIPLLGVIVFCIPKNFPNHGKTDVPRRTFKMLMSKQNIARVDFLGGALLIIATLALVAALEEAGLSYGWGSAFVIALLCVSAVLWVAFVFWERRVTLVRSVTEPVFPWRFFTSRIWLGMTINALSLGAVWIAGVFQLPQRFQIVHGLSPIAAGVRVMAYTGAAPISSIITAIIAKKGVPPIYLVLGASCLQIVGFSLLGSLPSSTAISKAQYGYQVIAGFGCGTNISLLTLMTPFSVSEQDNSVAMGAITQFRIMGGAIGLSIVNSVMHGMLRSGLTPILTSLQLDKVLDSAQYIAVLPPQVREQVLLKFSDSYNVQMRILAGLAAGQIIGTLIMWQKKQIKV</sequence>
<feature type="transmembrane region" description="Helical" evidence="5">
    <location>
        <begin position="362"/>
        <end position="380"/>
    </location>
</feature>
<keyword evidence="8" id="KW-1185">Reference proteome</keyword>
<feature type="transmembrane region" description="Helical" evidence="5">
    <location>
        <begin position="196"/>
        <end position="218"/>
    </location>
</feature>
<dbReference type="GO" id="GO:0005886">
    <property type="term" value="C:plasma membrane"/>
    <property type="evidence" value="ECO:0007669"/>
    <property type="project" value="TreeGrafter"/>
</dbReference>
<dbReference type="Pfam" id="PF07690">
    <property type="entry name" value="MFS_1"/>
    <property type="match status" value="1"/>
</dbReference>
<reference evidence="7 8" key="1">
    <citation type="journal article" date="2018" name="Sci. Rep.">
        <title>Comparative genomics provides insights into the lifestyle and reveals functional heterogeneity of dark septate endophytic fungi.</title>
        <authorList>
            <person name="Knapp D.G."/>
            <person name="Nemeth J.B."/>
            <person name="Barry K."/>
            <person name="Hainaut M."/>
            <person name="Henrissat B."/>
            <person name="Johnson J."/>
            <person name="Kuo A."/>
            <person name="Lim J.H.P."/>
            <person name="Lipzen A."/>
            <person name="Nolan M."/>
            <person name="Ohm R.A."/>
            <person name="Tamas L."/>
            <person name="Grigoriev I.V."/>
            <person name="Spatafora J.W."/>
            <person name="Nagy L.G."/>
            <person name="Kovacs G.M."/>
        </authorList>
    </citation>
    <scope>NUCLEOTIDE SEQUENCE [LARGE SCALE GENOMIC DNA]</scope>
    <source>
        <strain evidence="7 8">DSE2036</strain>
    </source>
</reference>
<dbReference type="InterPro" id="IPR036259">
    <property type="entry name" value="MFS_trans_sf"/>
</dbReference>
<feature type="transmembrane region" description="Helical" evidence="5">
    <location>
        <begin position="167"/>
        <end position="190"/>
    </location>
</feature>
<feature type="transmembrane region" description="Helical" evidence="5">
    <location>
        <begin position="272"/>
        <end position="297"/>
    </location>
</feature>
<feature type="transmembrane region" description="Helical" evidence="5">
    <location>
        <begin position="458"/>
        <end position="478"/>
    </location>
</feature>
<evidence type="ECO:0000259" key="6">
    <source>
        <dbReference type="PROSITE" id="PS50850"/>
    </source>
</evidence>
<dbReference type="PANTHER" id="PTHR23501:SF43">
    <property type="entry name" value="MULTIDRUG TRANSPORTER, PUTATIVE (AFU_ORTHOLOGUE AFUA_6G03040)-RELATED"/>
    <property type="match status" value="1"/>
</dbReference>
<evidence type="ECO:0000313" key="7">
    <source>
        <dbReference type="EMBL" id="PVI05167.1"/>
    </source>
</evidence>
<dbReference type="PANTHER" id="PTHR23501">
    <property type="entry name" value="MAJOR FACILITATOR SUPERFAMILY"/>
    <property type="match status" value="1"/>
</dbReference>
<feature type="transmembrane region" description="Helical" evidence="5">
    <location>
        <begin position="387"/>
        <end position="406"/>
    </location>
</feature>
<feature type="transmembrane region" description="Helical" evidence="5">
    <location>
        <begin position="44"/>
        <end position="68"/>
    </location>
</feature>
<dbReference type="InterPro" id="IPR020846">
    <property type="entry name" value="MFS_dom"/>
</dbReference>
<accession>A0A2V1E3Q1</accession>
<comment type="subcellular location">
    <subcellularLocation>
        <location evidence="1">Membrane</location>
        <topology evidence="1">Multi-pass membrane protein</topology>
    </subcellularLocation>
</comment>
<feature type="transmembrane region" description="Helical" evidence="5">
    <location>
        <begin position="110"/>
        <end position="129"/>
    </location>
</feature>
<evidence type="ECO:0000256" key="4">
    <source>
        <dbReference type="ARBA" id="ARBA00023136"/>
    </source>
</evidence>
<feature type="transmembrane region" description="Helical" evidence="5">
    <location>
        <begin position="321"/>
        <end position="342"/>
    </location>
</feature>
<evidence type="ECO:0000256" key="2">
    <source>
        <dbReference type="ARBA" id="ARBA00022692"/>
    </source>
</evidence>
<feature type="transmembrane region" description="Helical" evidence="5">
    <location>
        <begin position="418"/>
        <end position="437"/>
    </location>
</feature>
<dbReference type="EMBL" id="KZ805316">
    <property type="protein sequence ID" value="PVI05167.1"/>
    <property type="molecule type" value="Genomic_DNA"/>
</dbReference>
<dbReference type="Gene3D" id="1.20.1720.10">
    <property type="entry name" value="Multidrug resistance protein D"/>
    <property type="match status" value="1"/>
</dbReference>
<feature type="transmembrane region" description="Helical" evidence="5">
    <location>
        <begin position="80"/>
        <end position="98"/>
    </location>
</feature>
<keyword evidence="3 5" id="KW-1133">Transmembrane helix</keyword>
<feature type="transmembrane region" description="Helical" evidence="5">
    <location>
        <begin position="135"/>
        <end position="160"/>
    </location>
</feature>
<dbReference type="AlphaFoldDB" id="A0A2V1E3Q1"/>
<dbReference type="OrthoDB" id="440553at2759"/>
<feature type="transmembrane region" description="Helical" evidence="5">
    <location>
        <begin position="247"/>
        <end position="266"/>
    </location>
</feature>
<organism evidence="7 8">
    <name type="scientific">Periconia macrospinosa</name>
    <dbReference type="NCBI Taxonomy" id="97972"/>
    <lineage>
        <taxon>Eukaryota</taxon>
        <taxon>Fungi</taxon>
        <taxon>Dikarya</taxon>
        <taxon>Ascomycota</taxon>
        <taxon>Pezizomycotina</taxon>
        <taxon>Dothideomycetes</taxon>
        <taxon>Pleosporomycetidae</taxon>
        <taxon>Pleosporales</taxon>
        <taxon>Massarineae</taxon>
        <taxon>Periconiaceae</taxon>
        <taxon>Periconia</taxon>
    </lineage>
</organism>
<name>A0A2V1E3Q1_9PLEO</name>
<feature type="domain" description="Major facilitator superfamily (MFS) profile" evidence="6">
    <location>
        <begin position="45"/>
        <end position="546"/>
    </location>
</feature>
<protein>
    <submittedName>
        <fullName evidence="7">MFS multidrug transporter-like protein</fullName>
    </submittedName>
</protein>
<dbReference type="Proteomes" id="UP000244855">
    <property type="component" value="Unassembled WGS sequence"/>
</dbReference>
<dbReference type="InterPro" id="IPR011701">
    <property type="entry name" value="MFS"/>
</dbReference>